<evidence type="ECO:0000313" key="2">
    <source>
        <dbReference type="EMBL" id="KYK54063.1"/>
    </source>
</evidence>
<name>A0A151GAE2_DRECN</name>
<accession>A0A151GAE2</accession>
<dbReference type="GeneID" id="63718662"/>
<dbReference type="EMBL" id="LAYC01000003">
    <property type="protein sequence ID" value="KYK54063.1"/>
    <property type="molecule type" value="Genomic_DNA"/>
</dbReference>
<feature type="compositionally biased region" description="Polar residues" evidence="1">
    <location>
        <begin position="70"/>
        <end position="85"/>
    </location>
</feature>
<comment type="caution">
    <text evidence="2">The sequence shown here is derived from an EMBL/GenBank/DDBJ whole genome shotgun (WGS) entry which is preliminary data.</text>
</comment>
<evidence type="ECO:0000313" key="3">
    <source>
        <dbReference type="Proteomes" id="UP000076580"/>
    </source>
</evidence>
<reference evidence="2 3" key="1">
    <citation type="journal article" date="2016" name="Sci. Rep.">
        <title>Insights into Adaptations to a Near-Obligate Nematode Endoparasitic Lifestyle from the Finished Genome of Drechmeria coniospora.</title>
        <authorList>
            <person name="Zhang L."/>
            <person name="Zhou Z."/>
            <person name="Guo Q."/>
            <person name="Fokkens L."/>
            <person name="Miskei M."/>
            <person name="Pocsi I."/>
            <person name="Zhang W."/>
            <person name="Chen M."/>
            <person name="Wang L."/>
            <person name="Sun Y."/>
            <person name="Donzelli B.G."/>
            <person name="Gibson D.M."/>
            <person name="Nelson D.R."/>
            <person name="Luo J.G."/>
            <person name="Rep M."/>
            <person name="Liu H."/>
            <person name="Yang S."/>
            <person name="Wang J."/>
            <person name="Krasnoff S.B."/>
            <person name="Xu Y."/>
            <person name="Molnar I."/>
            <person name="Lin M."/>
        </authorList>
    </citation>
    <scope>NUCLEOTIDE SEQUENCE [LARGE SCALE GENOMIC DNA]</scope>
    <source>
        <strain evidence="2 3">ARSEF 6962</strain>
    </source>
</reference>
<evidence type="ECO:0000256" key="1">
    <source>
        <dbReference type="SAM" id="MobiDB-lite"/>
    </source>
</evidence>
<proteinExistence type="predicted"/>
<feature type="region of interest" description="Disordered" evidence="1">
    <location>
        <begin position="50"/>
        <end position="94"/>
    </location>
</feature>
<dbReference type="AlphaFoldDB" id="A0A151GAE2"/>
<protein>
    <submittedName>
        <fullName evidence="2">Uncharacterized protein</fullName>
    </submittedName>
</protein>
<gene>
    <name evidence="2" type="ORF">DCS_06019</name>
</gene>
<keyword evidence="3" id="KW-1185">Reference proteome</keyword>
<sequence length="94" mass="9860">MVPTNSGVGTVNLPFHRTGQSFGRRRASCLVVGDIQPVPNGSPCVGLFEEKTRANDASKGAPTPDRPRDASSSWSKAHQVTSSAAGNPKTRAPM</sequence>
<organism evidence="2 3">
    <name type="scientific">Drechmeria coniospora</name>
    <name type="common">Nematophagous fungus</name>
    <name type="synonym">Meria coniospora</name>
    <dbReference type="NCBI Taxonomy" id="98403"/>
    <lineage>
        <taxon>Eukaryota</taxon>
        <taxon>Fungi</taxon>
        <taxon>Dikarya</taxon>
        <taxon>Ascomycota</taxon>
        <taxon>Pezizomycotina</taxon>
        <taxon>Sordariomycetes</taxon>
        <taxon>Hypocreomycetidae</taxon>
        <taxon>Hypocreales</taxon>
        <taxon>Ophiocordycipitaceae</taxon>
        <taxon>Drechmeria</taxon>
    </lineage>
</organism>
<dbReference type="Proteomes" id="UP000076580">
    <property type="component" value="Chromosome 03"/>
</dbReference>
<dbReference type="InParanoid" id="A0A151GAE2"/>
<dbReference type="RefSeq" id="XP_040653415.1">
    <property type="nucleotide sequence ID" value="XM_040803311.1"/>
</dbReference>